<keyword evidence="9 12" id="KW-0030">Aminoacyl-tRNA synthetase</keyword>
<keyword evidence="4 12" id="KW-0436">Ligase</keyword>
<feature type="domain" description="Methionyl/Valyl/Leucyl/Isoleucyl-tRNA synthetase anticodon-binding" evidence="14">
    <location>
        <begin position="674"/>
        <end position="826"/>
    </location>
</feature>
<dbReference type="InterPro" id="IPR002303">
    <property type="entry name" value="Valyl-tRNA_ligase"/>
</dbReference>
<evidence type="ECO:0000256" key="3">
    <source>
        <dbReference type="ARBA" id="ARBA00022490"/>
    </source>
</evidence>
<dbReference type="RefSeq" id="WP_089073232.1">
    <property type="nucleotide sequence ID" value="NZ_CBCSAM010000011.1"/>
</dbReference>
<gene>
    <name evidence="12" type="primary">valS</name>
    <name evidence="16" type="ORF">CF386_04485</name>
</gene>
<dbReference type="InterPro" id="IPR019499">
    <property type="entry name" value="Val-tRNA_synth_tRNA-bd"/>
</dbReference>
<keyword evidence="7 12" id="KW-0648">Protein biosynthesis</keyword>
<keyword evidence="3 12" id="KW-0963">Cytoplasm</keyword>
<dbReference type="NCBIfam" id="NF004349">
    <property type="entry name" value="PRK05729.1"/>
    <property type="match status" value="1"/>
</dbReference>
<comment type="function">
    <text evidence="12">Catalyzes the attachment of valine to tRNA(Val). As ValRS can inadvertently accommodate and process structurally similar amino acids such as threonine, to avoid such errors, it has a 'posttransfer' editing activity that hydrolyzes mischarged Thr-tRNA(Val) in a tRNA-dependent manner.</text>
</comment>
<dbReference type="SUPFAM" id="SSF52374">
    <property type="entry name" value="Nucleotidylyl transferase"/>
    <property type="match status" value="1"/>
</dbReference>
<dbReference type="InterPro" id="IPR001412">
    <property type="entry name" value="aa-tRNA-synth_I_CS"/>
</dbReference>
<accession>A0A220VD49</accession>
<organism evidence="16 17">
    <name type="scientific">Paraphotobacterium marinum</name>
    <dbReference type="NCBI Taxonomy" id="1755811"/>
    <lineage>
        <taxon>Bacteria</taxon>
        <taxon>Pseudomonadati</taxon>
        <taxon>Pseudomonadota</taxon>
        <taxon>Gammaproteobacteria</taxon>
        <taxon>Vibrionales</taxon>
        <taxon>Vibrionaceae</taxon>
        <taxon>Paraphotobacterium</taxon>
    </lineage>
</organism>
<dbReference type="PANTHER" id="PTHR11946">
    <property type="entry name" value="VALYL-TRNA SYNTHETASES"/>
    <property type="match status" value="1"/>
</dbReference>
<dbReference type="CDD" id="cd07962">
    <property type="entry name" value="Anticodon_Ia_Val"/>
    <property type="match status" value="1"/>
</dbReference>
<dbReference type="InterPro" id="IPR009080">
    <property type="entry name" value="tRNAsynth_Ia_anticodon-bd"/>
</dbReference>
<evidence type="ECO:0000259" key="13">
    <source>
        <dbReference type="Pfam" id="PF00133"/>
    </source>
</evidence>
<proteinExistence type="inferred from homology"/>
<dbReference type="GO" id="GO:0005524">
    <property type="term" value="F:ATP binding"/>
    <property type="evidence" value="ECO:0007669"/>
    <property type="project" value="UniProtKB-UniRule"/>
</dbReference>
<feature type="short sequence motif" description="'HIGH' region" evidence="12">
    <location>
        <begin position="42"/>
        <end position="52"/>
    </location>
</feature>
<dbReference type="Pfam" id="PF00133">
    <property type="entry name" value="tRNA-synt_1"/>
    <property type="match status" value="1"/>
</dbReference>
<feature type="coiled-coil region" evidence="12">
    <location>
        <begin position="885"/>
        <end position="954"/>
    </location>
</feature>
<comment type="domain">
    <text evidence="12">The C-terminal coiled-coil domain is crucial for aminoacylation activity.</text>
</comment>
<dbReference type="SUPFAM" id="SSF50677">
    <property type="entry name" value="ValRS/IleRS/LeuRS editing domain"/>
    <property type="match status" value="1"/>
</dbReference>
<sequence>MEKTYNPSQIEKKTYKSWESKNCFAPQNPELNNSYTIVLPPPNVTGSLHMGHAFQQTIMDILIRTSRMRGNNTLWQVGTDHAGIATQMLVERKVAKEEGKNKHDFGRDKFIEKIWEWKNESGNLILNQMKRLGLSADWSREKFTMDEDLSLAVTAAFEKLYDDKLIYRGKRLVNWDPKLNTAISDLEVENRESQGYMWDIKYKLTGNTKTIEGLDYIIVSTTRPETLLGDVAVAVNPNDERYKSIIGKHVMLPIINREIPIIADEHADLEKGTGCVKITPAHDFNDYSVGQKHQLPLINVMTFSAKIRNKPEIFHFNGKIYNDLSIDIPSRYQGLDRFDARKEILSELKDLNLLVNQKDHILTIPYGDRSGEIIEPLLTNQWYVKTKPLAKTAIDAVKNNEINFVPKQYENMYFSWMNEIEDWCISRQLWWGHRIPAWYDSTGNIYVGKDELFVRKKYELDNNVELSQDHDVLDTWFSSALWTFASQGWPEKTKNLDLYHPTNVLVTGYDIIFFWVARMIMMTMYLVKDENNKPQIPFKTVYVHGLIRDENGQKMSKSKGNVLDPIDMIDGIELDDLVDKRTSNMMQPSLAKKIEKNTLKAFPDGIASYGTDALRFTLASLASTGRDIIWDMNRLEGYRNFCNKLWNASRFLILNINKNPNYETVELVDLSLPDRWIKSLFNSTVKEVNNHIDNYRFDLAAQCIYEFTWNQFCDWYLELSKPTLNSNNENKKNATLCTLLQTLDGILRLSHPFIPFITEEIWSNIKKFLPNSQTSTIMLSKYPKFDPSLNDVSATKEMEWVKSFVQVTRNIRNEYKISPNTKLNVFLYFDDNSEKNVFIKNELLLKTISNLDMVTIQENKSNSSVKLSSTYLINTSELTIDASSLINKDEEISRLTKEISKLLEEISRVDKKLSNKAFVDKAPEHVINKEEKKKKEFTSQLNKLREKKLILEKL</sequence>
<dbReference type="InterPro" id="IPR002300">
    <property type="entry name" value="aa-tRNA-synth_Ia"/>
</dbReference>
<dbReference type="PRINTS" id="PR00986">
    <property type="entry name" value="TRNASYNTHVAL"/>
</dbReference>
<evidence type="ECO:0000313" key="17">
    <source>
        <dbReference type="Proteomes" id="UP000242175"/>
    </source>
</evidence>
<dbReference type="Gene3D" id="3.90.740.10">
    <property type="entry name" value="Valyl/Leucyl/Isoleucyl-tRNA synthetase, editing domain"/>
    <property type="match status" value="2"/>
</dbReference>
<dbReference type="FunFam" id="1.10.730.10:FF:000009">
    <property type="entry name" value="Valine--tRNA ligase, mitochondrial"/>
    <property type="match status" value="1"/>
</dbReference>
<dbReference type="PROSITE" id="PS00178">
    <property type="entry name" value="AA_TRNA_LIGASE_I"/>
    <property type="match status" value="1"/>
</dbReference>
<dbReference type="Pfam" id="PF10458">
    <property type="entry name" value="Val_tRNA-synt_C"/>
    <property type="match status" value="1"/>
</dbReference>
<evidence type="ECO:0000313" key="16">
    <source>
        <dbReference type="EMBL" id="ASK78324.1"/>
    </source>
</evidence>
<feature type="binding site" evidence="12">
    <location>
        <position position="557"/>
    </location>
    <ligand>
        <name>ATP</name>
        <dbReference type="ChEBI" id="CHEBI:30616"/>
    </ligand>
</feature>
<keyword evidence="5 12" id="KW-0547">Nucleotide-binding</keyword>
<dbReference type="OrthoDB" id="9810365at2"/>
<dbReference type="FunFam" id="3.40.50.620:FF:000032">
    <property type="entry name" value="Valine--tRNA ligase"/>
    <property type="match status" value="1"/>
</dbReference>
<dbReference type="Gene3D" id="1.10.730.10">
    <property type="entry name" value="Isoleucyl-tRNA Synthetase, Domain 1"/>
    <property type="match status" value="1"/>
</dbReference>
<dbReference type="InterPro" id="IPR009008">
    <property type="entry name" value="Val/Leu/Ile-tRNA-synth_edit"/>
</dbReference>
<dbReference type="CDD" id="cd00817">
    <property type="entry name" value="ValRS_core"/>
    <property type="match status" value="1"/>
</dbReference>
<dbReference type="InterPro" id="IPR037118">
    <property type="entry name" value="Val-tRNA_synth_C_sf"/>
</dbReference>
<protein>
    <recommendedName>
        <fullName evidence="12">Valine--tRNA ligase</fullName>
        <ecNumber evidence="12">6.1.1.9</ecNumber>
    </recommendedName>
    <alternativeName>
        <fullName evidence="12">Valyl-tRNA synthetase</fullName>
        <shortName evidence="12">ValRS</shortName>
    </alternativeName>
</protein>
<dbReference type="GO" id="GO:0004832">
    <property type="term" value="F:valine-tRNA ligase activity"/>
    <property type="evidence" value="ECO:0007669"/>
    <property type="project" value="UniProtKB-UniRule"/>
</dbReference>
<comment type="subcellular location">
    <subcellularLocation>
        <location evidence="1 12">Cytoplasm</location>
    </subcellularLocation>
</comment>
<evidence type="ECO:0000259" key="14">
    <source>
        <dbReference type="Pfam" id="PF08264"/>
    </source>
</evidence>
<dbReference type="InterPro" id="IPR013155">
    <property type="entry name" value="M/V/L/I-tRNA-synth_anticd-bd"/>
</dbReference>
<name>A0A220VD49_9GAMM</name>
<feature type="domain" description="Valyl-tRNA synthetase tRNA-binding arm" evidence="15">
    <location>
        <begin position="889"/>
        <end position="947"/>
    </location>
</feature>
<dbReference type="AlphaFoldDB" id="A0A220VD49"/>
<evidence type="ECO:0000256" key="5">
    <source>
        <dbReference type="ARBA" id="ARBA00022741"/>
    </source>
</evidence>
<evidence type="ECO:0000259" key="15">
    <source>
        <dbReference type="Pfam" id="PF10458"/>
    </source>
</evidence>
<evidence type="ECO:0000256" key="7">
    <source>
        <dbReference type="ARBA" id="ARBA00022917"/>
    </source>
</evidence>
<dbReference type="HAMAP" id="MF_02004">
    <property type="entry name" value="Val_tRNA_synth_type1"/>
    <property type="match status" value="1"/>
</dbReference>
<dbReference type="NCBIfam" id="TIGR00422">
    <property type="entry name" value="valS"/>
    <property type="match status" value="1"/>
</dbReference>
<evidence type="ECO:0000256" key="12">
    <source>
        <dbReference type="HAMAP-Rule" id="MF_02004"/>
    </source>
</evidence>
<keyword evidence="17" id="KW-1185">Reference proteome</keyword>
<dbReference type="GO" id="GO:0006438">
    <property type="term" value="P:valyl-tRNA aminoacylation"/>
    <property type="evidence" value="ECO:0007669"/>
    <property type="project" value="UniProtKB-UniRule"/>
</dbReference>
<dbReference type="FunFam" id="3.40.50.620:FF:000073">
    <property type="entry name" value="Valine--tRNA ligase"/>
    <property type="match status" value="1"/>
</dbReference>
<dbReference type="InterPro" id="IPR014729">
    <property type="entry name" value="Rossmann-like_a/b/a_fold"/>
</dbReference>
<comment type="catalytic activity">
    <reaction evidence="10 12">
        <text>tRNA(Val) + L-valine + ATP = L-valyl-tRNA(Val) + AMP + diphosphate</text>
        <dbReference type="Rhea" id="RHEA:10704"/>
        <dbReference type="Rhea" id="RHEA-COMP:9672"/>
        <dbReference type="Rhea" id="RHEA-COMP:9708"/>
        <dbReference type="ChEBI" id="CHEBI:30616"/>
        <dbReference type="ChEBI" id="CHEBI:33019"/>
        <dbReference type="ChEBI" id="CHEBI:57762"/>
        <dbReference type="ChEBI" id="CHEBI:78442"/>
        <dbReference type="ChEBI" id="CHEBI:78537"/>
        <dbReference type="ChEBI" id="CHEBI:456215"/>
        <dbReference type="EC" id="6.1.1.9"/>
    </reaction>
</comment>
<dbReference type="KEGG" id="pmai:CF386_04485"/>
<comment type="domain">
    <text evidence="12">ValRS has two distinct active sites: one for aminoacylation and one for editing. The misactivated threonine is translocated from the active site to the editing site.</text>
</comment>
<keyword evidence="6 12" id="KW-0067">ATP-binding</keyword>
<evidence type="ECO:0000256" key="6">
    <source>
        <dbReference type="ARBA" id="ARBA00022840"/>
    </source>
</evidence>
<evidence type="ECO:0000256" key="1">
    <source>
        <dbReference type="ARBA" id="ARBA00004496"/>
    </source>
</evidence>
<comment type="subunit">
    <text evidence="2 12">Monomer.</text>
</comment>
<evidence type="ECO:0000256" key="11">
    <source>
        <dbReference type="ARBA" id="ARBA00060830"/>
    </source>
</evidence>
<dbReference type="GO" id="GO:0002161">
    <property type="term" value="F:aminoacyl-tRNA deacylase activity"/>
    <property type="evidence" value="ECO:0007669"/>
    <property type="project" value="InterPro"/>
</dbReference>
<dbReference type="FunFam" id="3.90.740.10:FF:000004">
    <property type="entry name" value="Valine--tRNA ligase"/>
    <property type="match status" value="1"/>
</dbReference>
<dbReference type="FunFam" id="1.10.287.380:FF:000001">
    <property type="entry name" value="Valine--tRNA ligase"/>
    <property type="match status" value="1"/>
</dbReference>
<dbReference type="EMBL" id="CP022355">
    <property type="protein sequence ID" value="ASK78324.1"/>
    <property type="molecule type" value="Genomic_DNA"/>
</dbReference>
<dbReference type="Gene3D" id="1.10.287.380">
    <property type="entry name" value="Valyl-tRNA synthetase, C-terminal domain"/>
    <property type="match status" value="1"/>
</dbReference>
<feature type="short sequence motif" description="'KMSKS' region" evidence="12">
    <location>
        <begin position="554"/>
        <end position="558"/>
    </location>
</feature>
<dbReference type="GO" id="GO:0005829">
    <property type="term" value="C:cytosol"/>
    <property type="evidence" value="ECO:0007669"/>
    <property type="project" value="TreeGrafter"/>
</dbReference>
<dbReference type="Gene3D" id="3.40.50.620">
    <property type="entry name" value="HUPs"/>
    <property type="match status" value="2"/>
</dbReference>
<dbReference type="SUPFAM" id="SSF47323">
    <property type="entry name" value="Anticodon-binding domain of a subclass of class I aminoacyl-tRNA synthetases"/>
    <property type="match status" value="1"/>
</dbReference>
<evidence type="ECO:0000256" key="2">
    <source>
        <dbReference type="ARBA" id="ARBA00011245"/>
    </source>
</evidence>
<evidence type="ECO:0000256" key="8">
    <source>
        <dbReference type="ARBA" id="ARBA00023054"/>
    </source>
</evidence>
<dbReference type="Pfam" id="PF08264">
    <property type="entry name" value="Anticodon_1"/>
    <property type="match status" value="1"/>
</dbReference>
<dbReference type="InterPro" id="IPR010978">
    <property type="entry name" value="tRNA-bd_arm"/>
</dbReference>
<reference evidence="16 17" key="1">
    <citation type="journal article" date="2016" name="Int. J. Syst. Evol. Microbiol.">
        <title>Paraphotobacterium marinum gen. nov., sp. nov., a member of the family Vibrionaceae, isolated from surface seawater.</title>
        <authorList>
            <person name="Huang Z."/>
            <person name="Dong C."/>
            <person name="Shao Z."/>
        </authorList>
    </citation>
    <scope>NUCLEOTIDE SEQUENCE [LARGE SCALE GENOMIC DNA]</scope>
    <source>
        <strain evidence="16 17">NSCS20N07D</strain>
    </source>
</reference>
<dbReference type="InterPro" id="IPR033705">
    <property type="entry name" value="Anticodon_Ia_Val"/>
</dbReference>
<evidence type="ECO:0000256" key="9">
    <source>
        <dbReference type="ARBA" id="ARBA00023146"/>
    </source>
</evidence>
<dbReference type="PANTHER" id="PTHR11946:SF93">
    <property type="entry name" value="VALINE--TRNA LIGASE, CHLOROPLASTIC_MITOCHONDRIAL 2"/>
    <property type="match status" value="1"/>
</dbReference>
<dbReference type="EC" id="6.1.1.9" evidence="12"/>
<feature type="domain" description="Aminoacyl-tRNA synthetase class Ia" evidence="13">
    <location>
        <begin position="14"/>
        <end position="630"/>
    </location>
</feature>
<keyword evidence="8 12" id="KW-0175">Coiled coil</keyword>
<evidence type="ECO:0000256" key="10">
    <source>
        <dbReference type="ARBA" id="ARBA00047552"/>
    </source>
</evidence>
<comment type="similarity">
    <text evidence="11 12">Belongs to the class-I aminoacyl-tRNA synthetase family. ValS type 1 subfamily.</text>
</comment>
<dbReference type="Proteomes" id="UP000242175">
    <property type="component" value="Chromosome large"/>
</dbReference>
<dbReference type="SUPFAM" id="SSF46589">
    <property type="entry name" value="tRNA-binding arm"/>
    <property type="match status" value="1"/>
</dbReference>
<evidence type="ECO:0000256" key="4">
    <source>
        <dbReference type="ARBA" id="ARBA00022598"/>
    </source>
</evidence>